<dbReference type="Proteomes" id="UP000015106">
    <property type="component" value="Chromosome 2"/>
</dbReference>
<reference evidence="1" key="2">
    <citation type="submission" date="2018-03" db="EMBL/GenBank/DDBJ databases">
        <title>The Triticum urartu genome reveals the dynamic nature of wheat genome evolution.</title>
        <authorList>
            <person name="Ling H."/>
            <person name="Ma B."/>
            <person name="Shi X."/>
            <person name="Liu H."/>
            <person name="Dong L."/>
            <person name="Sun H."/>
            <person name="Cao Y."/>
            <person name="Gao Q."/>
            <person name="Zheng S."/>
            <person name="Li Y."/>
            <person name="Yu Y."/>
            <person name="Du H."/>
            <person name="Qi M."/>
            <person name="Li Y."/>
            <person name="Yu H."/>
            <person name="Cui Y."/>
            <person name="Wang N."/>
            <person name="Chen C."/>
            <person name="Wu H."/>
            <person name="Zhao Y."/>
            <person name="Zhang J."/>
            <person name="Li Y."/>
            <person name="Zhou W."/>
            <person name="Zhang B."/>
            <person name="Hu W."/>
            <person name="Eijk M."/>
            <person name="Tang J."/>
            <person name="Witsenboer H."/>
            <person name="Zhao S."/>
            <person name="Li Z."/>
            <person name="Zhang A."/>
            <person name="Wang D."/>
            <person name="Liang C."/>
        </authorList>
    </citation>
    <scope>NUCLEOTIDE SEQUENCE [LARGE SCALE GENOMIC DNA]</scope>
    <source>
        <strain evidence="1">cv. G1812</strain>
    </source>
</reference>
<evidence type="ECO:0000313" key="1">
    <source>
        <dbReference type="EnsemblPlants" id="TuG1812G0200003338.01.T01"/>
    </source>
</evidence>
<dbReference type="Gramene" id="TuG1812G0200003338.01.T01">
    <property type="protein sequence ID" value="TuG1812G0200003338.01.T01"/>
    <property type="gene ID" value="TuG1812G0200003338.01"/>
</dbReference>
<keyword evidence="2" id="KW-1185">Reference proteome</keyword>
<name>A0A8R7TIM6_TRIUA</name>
<reference evidence="1" key="3">
    <citation type="submission" date="2022-06" db="UniProtKB">
        <authorList>
            <consortium name="EnsemblPlants"/>
        </authorList>
    </citation>
    <scope>IDENTIFICATION</scope>
</reference>
<dbReference type="AlphaFoldDB" id="A0A8R7TIM6"/>
<evidence type="ECO:0000313" key="2">
    <source>
        <dbReference type="Proteomes" id="UP000015106"/>
    </source>
</evidence>
<reference evidence="2" key="1">
    <citation type="journal article" date="2013" name="Nature">
        <title>Draft genome of the wheat A-genome progenitor Triticum urartu.</title>
        <authorList>
            <person name="Ling H.Q."/>
            <person name="Zhao S."/>
            <person name="Liu D."/>
            <person name="Wang J."/>
            <person name="Sun H."/>
            <person name="Zhang C."/>
            <person name="Fan H."/>
            <person name="Li D."/>
            <person name="Dong L."/>
            <person name="Tao Y."/>
            <person name="Gao C."/>
            <person name="Wu H."/>
            <person name="Li Y."/>
            <person name="Cui Y."/>
            <person name="Guo X."/>
            <person name="Zheng S."/>
            <person name="Wang B."/>
            <person name="Yu K."/>
            <person name="Liang Q."/>
            <person name="Yang W."/>
            <person name="Lou X."/>
            <person name="Chen J."/>
            <person name="Feng M."/>
            <person name="Jian J."/>
            <person name="Zhang X."/>
            <person name="Luo G."/>
            <person name="Jiang Y."/>
            <person name="Liu J."/>
            <person name="Wang Z."/>
            <person name="Sha Y."/>
            <person name="Zhang B."/>
            <person name="Wu H."/>
            <person name="Tang D."/>
            <person name="Shen Q."/>
            <person name="Xue P."/>
            <person name="Zou S."/>
            <person name="Wang X."/>
            <person name="Liu X."/>
            <person name="Wang F."/>
            <person name="Yang Y."/>
            <person name="An X."/>
            <person name="Dong Z."/>
            <person name="Zhang K."/>
            <person name="Zhang X."/>
            <person name="Luo M.C."/>
            <person name="Dvorak J."/>
            <person name="Tong Y."/>
            <person name="Wang J."/>
            <person name="Yang H."/>
            <person name="Li Z."/>
            <person name="Wang D."/>
            <person name="Zhang A."/>
            <person name="Wang J."/>
        </authorList>
    </citation>
    <scope>NUCLEOTIDE SEQUENCE</scope>
    <source>
        <strain evidence="2">cv. G1812</strain>
    </source>
</reference>
<dbReference type="EnsemblPlants" id="TuG1812G0200003338.01.T01">
    <property type="protein sequence ID" value="TuG1812G0200003338.01.T01"/>
    <property type="gene ID" value="TuG1812G0200003338.01"/>
</dbReference>
<proteinExistence type="predicted"/>
<organism evidence="1 2">
    <name type="scientific">Triticum urartu</name>
    <name type="common">Red wild einkorn</name>
    <name type="synonym">Crithodium urartu</name>
    <dbReference type="NCBI Taxonomy" id="4572"/>
    <lineage>
        <taxon>Eukaryota</taxon>
        <taxon>Viridiplantae</taxon>
        <taxon>Streptophyta</taxon>
        <taxon>Embryophyta</taxon>
        <taxon>Tracheophyta</taxon>
        <taxon>Spermatophyta</taxon>
        <taxon>Magnoliopsida</taxon>
        <taxon>Liliopsida</taxon>
        <taxon>Poales</taxon>
        <taxon>Poaceae</taxon>
        <taxon>BOP clade</taxon>
        <taxon>Pooideae</taxon>
        <taxon>Triticodae</taxon>
        <taxon>Triticeae</taxon>
        <taxon>Triticinae</taxon>
        <taxon>Triticum</taxon>
    </lineage>
</organism>
<sequence length="123" mass="13891">MGARHSSEVGEIENFRCINFLSRESGTFYVKGGQFGCNPRQARHAYVLEQFSCTDKAGSDPNLGNLNPFRKKPTIQNNIYGVVSTENSHLLCFLEDPLQESVQRLLGTKKLSTRHSSRDRKDI</sequence>
<accession>A0A8R7TIM6</accession>
<protein>
    <submittedName>
        <fullName evidence="1">Uncharacterized protein</fullName>
    </submittedName>
</protein>